<dbReference type="InterPro" id="IPR050859">
    <property type="entry name" value="Class-I_PLP-dep_aminotransf"/>
</dbReference>
<keyword evidence="3" id="KW-0032">Aminotransferase</keyword>
<organism evidence="8 9">
    <name type="scientific">Penicillium brevicompactum</name>
    <dbReference type="NCBI Taxonomy" id="5074"/>
    <lineage>
        <taxon>Eukaryota</taxon>
        <taxon>Fungi</taxon>
        <taxon>Dikarya</taxon>
        <taxon>Ascomycota</taxon>
        <taxon>Pezizomycotina</taxon>
        <taxon>Eurotiomycetes</taxon>
        <taxon>Eurotiomycetidae</taxon>
        <taxon>Eurotiales</taxon>
        <taxon>Aspergillaceae</taxon>
        <taxon>Penicillium</taxon>
    </lineage>
</organism>
<dbReference type="PANTHER" id="PTHR42790">
    <property type="entry name" value="AMINOTRANSFERASE"/>
    <property type="match status" value="1"/>
</dbReference>
<comment type="similarity">
    <text evidence="2">Belongs to the class-I pyridoxal-phosphate-dependent aminotransferase family.</text>
</comment>
<dbReference type="Proteomes" id="UP001148299">
    <property type="component" value="Unassembled WGS sequence"/>
</dbReference>
<comment type="caution">
    <text evidence="8">The sequence shown here is derived from an EMBL/GenBank/DDBJ whole genome shotgun (WGS) entry which is preliminary data.</text>
</comment>
<dbReference type="GO" id="GO:0019878">
    <property type="term" value="P:lysine biosynthetic process via aminoadipic acid"/>
    <property type="evidence" value="ECO:0007669"/>
    <property type="project" value="TreeGrafter"/>
</dbReference>
<dbReference type="Pfam" id="PF00155">
    <property type="entry name" value="Aminotran_1_2"/>
    <property type="match status" value="1"/>
</dbReference>
<gene>
    <name evidence="8" type="ORF">N7541_000641</name>
</gene>
<evidence type="ECO:0000313" key="8">
    <source>
        <dbReference type="EMBL" id="KAJ5366700.1"/>
    </source>
</evidence>
<dbReference type="GO" id="GO:0047536">
    <property type="term" value="F:2-aminoadipate transaminase activity"/>
    <property type="evidence" value="ECO:0007669"/>
    <property type="project" value="TreeGrafter"/>
</dbReference>
<keyword evidence="4 8" id="KW-0808">Transferase</keyword>
<dbReference type="GO" id="GO:0009074">
    <property type="term" value="P:aromatic amino acid family catabolic process"/>
    <property type="evidence" value="ECO:0007669"/>
    <property type="project" value="TreeGrafter"/>
</dbReference>
<name>A0A9W9V524_PENBR</name>
<dbReference type="GO" id="GO:0030170">
    <property type="term" value="F:pyridoxal phosphate binding"/>
    <property type="evidence" value="ECO:0007669"/>
    <property type="project" value="InterPro"/>
</dbReference>
<accession>A0A9W9V524</accession>
<sequence>MVMPPLTAANVQHLRAKSAPLPKGVAPNTSSNAFKSPHTRAQPKSRSLDHHFSIECAGFNGSDMKKSVSLSSSRNVISLGPGRPTAGYFPWERLAIETMEPTGLIPSAQKSVVAPLIQSISKSDDEYNLSLAMDYGHAVGSPHLLRFITEHVEIVHDPPYANWGTCLTAGATSAMEIVYRIFCNRGDNILMEEYTYPGTLEGAKALGLKIHGVHIDAKGASAEHLSHILSTWEISRGPKPTVFYTIPSGQNPTGTTQSLERRKKIYAIAEEHDLIIVEDDPYYFLRVGSRAEEPGNSTSIPTYLSLDPSGRVVRLDSASKILAPGLRAGWITASDVVIEKFIAYQEVSTVSCAGPSQLMLWKLLDKSWGHDGFFTWLDNLSLEYQRRRDVLVDACEKYLPGDVCSWVEPAYGMFLWITLDWKKIHGLRIQTDQNNPQKSIGDIEASIYSTALKNGVQVMKGSLFRCNEPLSSALHFRMTYAAAAEEDLENGVRIFANAVENEFALSG</sequence>
<proteinExistence type="inferred from homology"/>
<evidence type="ECO:0000313" key="9">
    <source>
        <dbReference type="Proteomes" id="UP001148299"/>
    </source>
</evidence>
<evidence type="ECO:0000259" key="7">
    <source>
        <dbReference type="Pfam" id="PF00155"/>
    </source>
</evidence>
<comment type="cofactor">
    <cofactor evidence="1">
        <name>pyridoxal 5'-phosphate</name>
        <dbReference type="ChEBI" id="CHEBI:597326"/>
    </cofactor>
</comment>
<dbReference type="GO" id="GO:0008793">
    <property type="term" value="F:aromatic-amino-acid transaminase activity"/>
    <property type="evidence" value="ECO:0007669"/>
    <property type="project" value="TreeGrafter"/>
</dbReference>
<feature type="region of interest" description="Disordered" evidence="6">
    <location>
        <begin position="18"/>
        <end position="47"/>
    </location>
</feature>
<reference evidence="8" key="1">
    <citation type="submission" date="2022-12" db="EMBL/GenBank/DDBJ databases">
        <authorList>
            <person name="Petersen C."/>
        </authorList>
    </citation>
    <scope>NUCLEOTIDE SEQUENCE</scope>
    <source>
        <strain evidence="8">IBT 35675</strain>
    </source>
</reference>
<dbReference type="EMBL" id="JAPZBR010000001">
    <property type="protein sequence ID" value="KAJ5366700.1"/>
    <property type="molecule type" value="Genomic_DNA"/>
</dbReference>
<evidence type="ECO:0000256" key="4">
    <source>
        <dbReference type="ARBA" id="ARBA00022679"/>
    </source>
</evidence>
<evidence type="ECO:0000256" key="6">
    <source>
        <dbReference type="SAM" id="MobiDB-lite"/>
    </source>
</evidence>
<keyword evidence="9" id="KW-1185">Reference proteome</keyword>
<dbReference type="PANTHER" id="PTHR42790:SF21">
    <property type="entry name" value="AROMATIC_AMINOADIPATE AMINOTRANSFERASE 1"/>
    <property type="match status" value="1"/>
</dbReference>
<dbReference type="InterPro" id="IPR004839">
    <property type="entry name" value="Aminotransferase_I/II_large"/>
</dbReference>
<evidence type="ECO:0000256" key="1">
    <source>
        <dbReference type="ARBA" id="ARBA00001933"/>
    </source>
</evidence>
<dbReference type="AlphaFoldDB" id="A0A9W9V524"/>
<protein>
    <submittedName>
        <fullName evidence="8">PLP-dependent transferase</fullName>
    </submittedName>
</protein>
<dbReference type="Gene3D" id="3.40.640.10">
    <property type="entry name" value="Type I PLP-dependent aspartate aminotransferase-like (Major domain)"/>
    <property type="match status" value="1"/>
</dbReference>
<dbReference type="InterPro" id="IPR015424">
    <property type="entry name" value="PyrdxlP-dep_Trfase"/>
</dbReference>
<dbReference type="CDD" id="cd00609">
    <property type="entry name" value="AAT_like"/>
    <property type="match status" value="1"/>
</dbReference>
<evidence type="ECO:0000256" key="3">
    <source>
        <dbReference type="ARBA" id="ARBA00022576"/>
    </source>
</evidence>
<dbReference type="InterPro" id="IPR015421">
    <property type="entry name" value="PyrdxlP-dep_Trfase_major"/>
</dbReference>
<reference evidence="8" key="2">
    <citation type="journal article" date="2023" name="IMA Fungus">
        <title>Comparative genomic study of the Penicillium genus elucidates a diverse pangenome and 15 lateral gene transfer events.</title>
        <authorList>
            <person name="Petersen C."/>
            <person name="Sorensen T."/>
            <person name="Nielsen M.R."/>
            <person name="Sondergaard T.E."/>
            <person name="Sorensen J.L."/>
            <person name="Fitzpatrick D.A."/>
            <person name="Frisvad J.C."/>
            <person name="Nielsen K.L."/>
        </authorList>
    </citation>
    <scope>NUCLEOTIDE SEQUENCE</scope>
    <source>
        <strain evidence="8">IBT 35675</strain>
    </source>
</reference>
<evidence type="ECO:0000256" key="2">
    <source>
        <dbReference type="ARBA" id="ARBA00007441"/>
    </source>
</evidence>
<feature type="domain" description="Aminotransferase class I/classII large" evidence="7">
    <location>
        <begin position="164"/>
        <end position="493"/>
    </location>
</feature>
<evidence type="ECO:0000256" key="5">
    <source>
        <dbReference type="ARBA" id="ARBA00022898"/>
    </source>
</evidence>
<keyword evidence="5" id="KW-0663">Pyridoxal phosphate</keyword>
<dbReference type="GO" id="GO:0006571">
    <property type="term" value="P:tyrosine biosynthetic process"/>
    <property type="evidence" value="ECO:0007669"/>
    <property type="project" value="TreeGrafter"/>
</dbReference>
<dbReference type="SUPFAM" id="SSF53383">
    <property type="entry name" value="PLP-dependent transferases"/>
    <property type="match status" value="1"/>
</dbReference>